<name>A0A0F8WHQ8_9ZZZZ</name>
<dbReference type="Pfam" id="PF05161">
    <property type="entry name" value="MOFRL"/>
    <property type="match status" value="1"/>
</dbReference>
<protein>
    <recommendedName>
        <fullName evidence="4">MOFRL domain-containing protein</fullName>
    </recommendedName>
</protein>
<sequence length="244" mass="25616">VGDRLDTIASGLTTGDQTSYEDALGIIEKYSLTGELPASVGQILALGAKGDIEDTPAPDDPLFEKVHNVLIGTNFSALAAARQRAEELGYNTMILSSRITGEAREVAKFFLGIGRDINKYGVLLQKPACIIAGGETTVTLQGNGLGGRNQEMALSFLYELANDPADAGGIYFLSAGTDGNDGPTDAAGAFAALDIVPEDGSVVSDITSSLKDNDSYNYFDRINQLLKTGPTNTNVGDVQIMIVC</sequence>
<dbReference type="PANTHER" id="PTHR12227">
    <property type="entry name" value="GLYCERATE KINASE"/>
    <property type="match status" value="1"/>
</dbReference>
<dbReference type="GO" id="GO:0005737">
    <property type="term" value="C:cytoplasm"/>
    <property type="evidence" value="ECO:0007669"/>
    <property type="project" value="TreeGrafter"/>
</dbReference>
<dbReference type="InterPro" id="IPR025286">
    <property type="entry name" value="MOFRL_assoc_dom"/>
</dbReference>
<evidence type="ECO:0008006" key="4">
    <source>
        <dbReference type="Google" id="ProtNLM"/>
    </source>
</evidence>
<feature type="domain" description="MOFRL-associated" evidence="2">
    <location>
        <begin position="1"/>
        <end position="44"/>
    </location>
</feature>
<dbReference type="SUPFAM" id="SSF82544">
    <property type="entry name" value="GckA/TtuD-like"/>
    <property type="match status" value="1"/>
</dbReference>
<feature type="domain" description="MOFRL" evidence="1">
    <location>
        <begin position="128"/>
        <end position="237"/>
    </location>
</feature>
<dbReference type="PANTHER" id="PTHR12227:SF0">
    <property type="entry name" value="GLYCERATE KINASE"/>
    <property type="match status" value="1"/>
</dbReference>
<dbReference type="InterPro" id="IPR037035">
    <property type="entry name" value="GK-like_C_sf"/>
</dbReference>
<dbReference type="Gene3D" id="3.40.50.10180">
    <property type="entry name" value="Glycerate kinase, MOFRL-like N-terminal domain"/>
    <property type="match status" value="1"/>
</dbReference>
<feature type="non-terminal residue" evidence="3">
    <location>
        <position position="1"/>
    </location>
</feature>
<evidence type="ECO:0000259" key="2">
    <source>
        <dbReference type="Pfam" id="PF13660"/>
    </source>
</evidence>
<organism evidence="3">
    <name type="scientific">marine sediment metagenome</name>
    <dbReference type="NCBI Taxonomy" id="412755"/>
    <lineage>
        <taxon>unclassified sequences</taxon>
        <taxon>metagenomes</taxon>
        <taxon>ecological metagenomes</taxon>
    </lineage>
</organism>
<dbReference type="GO" id="GO:0008887">
    <property type="term" value="F:glycerate kinase activity"/>
    <property type="evidence" value="ECO:0007669"/>
    <property type="project" value="InterPro"/>
</dbReference>
<evidence type="ECO:0000313" key="3">
    <source>
        <dbReference type="EMBL" id="KKK56367.1"/>
    </source>
</evidence>
<gene>
    <name evidence="3" type="ORF">LCGC14_3065250</name>
</gene>
<dbReference type="InterPro" id="IPR038614">
    <property type="entry name" value="GK_N_sf"/>
</dbReference>
<dbReference type="FunFam" id="3.40.1480.10:FF:000002">
    <property type="entry name" value="Glycerate kinase"/>
    <property type="match status" value="1"/>
</dbReference>
<dbReference type="AlphaFoldDB" id="A0A0F8WHQ8"/>
<accession>A0A0F8WHQ8</accession>
<dbReference type="Gene3D" id="3.40.1480.10">
    <property type="entry name" value="MOFRL domain"/>
    <property type="match status" value="1"/>
</dbReference>
<dbReference type="Pfam" id="PF13660">
    <property type="entry name" value="DUF4147"/>
    <property type="match status" value="1"/>
</dbReference>
<dbReference type="InterPro" id="IPR007835">
    <property type="entry name" value="MOFRL"/>
</dbReference>
<reference evidence="3" key="1">
    <citation type="journal article" date="2015" name="Nature">
        <title>Complex archaea that bridge the gap between prokaryotes and eukaryotes.</title>
        <authorList>
            <person name="Spang A."/>
            <person name="Saw J.H."/>
            <person name="Jorgensen S.L."/>
            <person name="Zaremba-Niedzwiedzka K."/>
            <person name="Martijn J."/>
            <person name="Lind A.E."/>
            <person name="van Eijk R."/>
            <person name="Schleper C."/>
            <person name="Guy L."/>
            <person name="Ettema T.J."/>
        </authorList>
    </citation>
    <scope>NUCLEOTIDE SEQUENCE</scope>
</reference>
<dbReference type="InterPro" id="IPR039760">
    <property type="entry name" value="MOFRL_protein"/>
</dbReference>
<proteinExistence type="predicted"/>
<evidence type="ECO:0000259" key="1">
    <source>
        <dbReference type="Pfam" id="PF05161"/>
    </source>
</evidence>
<dbReference type="EMBL" id="LAZR01065029">
    <property type="protein sequence ID" value="KKK56367.1"/>
    <property type="molecule type" value="Genomic_DNA"/>
</dbReference>
<comment type="caution">
    <text evidence="3">The sequence shown here is derived from an EMBL/GenBank/DDBJ whole genome shotgun (WGS) entry which is preliminary data.</text>
</comment>